<comment type="subcellular location">
    <subcellularLocation>
        <location evidence="1">Membrane</location>
        <topology evidence="1">Single-pass type I membrane protein</topology>
    </subcellularLocation>
</comment>
<protein>
    <submittedName>
        <fullName evidence="8">Uncharacterized protein</fullName>
    </submittedName>
</protein>
<evidence type="ECO:0000256" key="6">
    <source>
        <dbReference type="ARBA" id="ARBA00023170"/>
    </source>
</evidence>
<feature type="non-terminal residue" evidence="8">
    <location>
        <position position="1"/>
    </location>
</feature>
<proteinExistence type="predicted"/>
<keyword evidence="5" id="KW-0472">Membrane</keyword>
<dbReference type="AlphaFoldDB" id="A0A7J8ZI40"/>
<sequence>MGRIITENHFWNLSRLYRFASSSISKSVIFNLSRDWVPSYSLSEITVSNCQLGPGFPTWLRTQVELSQLTLSVAGISDMIPFWFWNLTSSLWWVDLSDNQFRGKLPGSVSYGYKFGAWVDLGFNRLEVPSNIGQRMSKVINLDLSRNFLNGSIPASINQMETLSFLDLSSNCLSRTILRKLQGLRKLVILDLSKNNLLGDVTSSLCALPSLIFLKLSCNNLSGELFSVLQNCSGLLSIDLGENRFSGTIPDLFHNLHIIDLAQNNLSGTIPKCLGHLEAFTFLGPYSYELPSTQHIRFLQHVEIVSKGNVIDLSSNDLKGEIRDNITELSALVTLNLSWNHLSRNIPENIGNLQRNCSSLTNGDGEDENGDSEGGDEKFGFYISMGLGFAIGFW</sequence>
<dbReference type="Proteomes" id="UP000593574">
    <property type="component" value="Unassembled WGS sequence"/>
</dbReference>
<evidence type="ECO:0000256" key="7">
    <source>
        <dbReference type="ARBA" id="ARBA00023180"/>
    </source>
</evidence>
<evidence type="ECO:0000256" key="3">
    <source>
        <dbReference type="ARBA" id="ARBA00022729"/>
    </source>
</evidence>
<name>A0A7J8ZI40_9ROSI</name>
<accession>A0A7J8ZI40</accession>
<dbReference type="InterPro" id="IPR032675">
    <property type="entry name" value="LRR_dom_sf"/>
</dbReference>
<dbReference type="Pfam" id="PF00560">
    <property type="entry name" value="LRR_1"/>
    <property type="match status" value="4"/>
</dbReference>
<keyword evidence="7" id="KW-0325">Glycoprotein</keyword>
<dbReference type="SUPFAM" id="SSF52047">
    <property type="entry name" value="RNI-like"/>
    <property type="match status" value="1"/>
</dbReference>
<dbReference type="Gene3D" id="3.80.10.10">
    <property type="entry name" value="Ribonuclease Inhibitor"/>
    <property type="match status" value="1"/>
</dbReference>
<evidence type="ECO:0000256" key="4">
    <source>
        <dbReference type="ARBA" id="ARBA00022989"/>
    </source>
</evidence>
<evidence type="ECO:0000256" key="2">
    <source>
        <dbReference type="ARBA" id="ARBA00022692"/>
    </source>
</evidence>
<evidence type="ECO:0000313" key="8">
    <source>
        <dbReference type="EMBL" id="MBA0711513.1"/>
    </source>
</evidence>
<keyword evidence="4" id="KW-1133">Transmembrane helix</keyword>
<evidence type="ECO:0000256" key="1">
    <source>
        <dbReference type="ARBA" id="ARBA00004479"/>
    </source>
</evidence>
<reference evidence="8 9" key="1">
    <citation type="journal article" date="2019" name="Genome Biol. Evol.">
        <title>Insights into the evolution of the New World diploid cottons (Gossypium, subgenus Houzingenia) based on genome sequencing.</title>
        <authorList>
            <person name="Grover C.E."/>
            <person name="Arick M.A. 2nd"/>
            <person name="Thrash A."/>
            <person name="Conover J.L."/>
            <person name="Sanders W.S."/>
            <person name="Peterson D.G."/>
            <person name="Frelichowski J.E."/>
            <person name="Scheffler J.A."/>
            <person name="Scheffler B.E."/>
            <person name="Wendel J.F."/>
        </authorList>
    </citation>
    <scope>NUCLEOTIDE SEQUENCE [LARGE SCALE GENOMIC DNA]</scope>
    <source>
        <strain evidence="8">4</strain>
        <tissue evidence="8">Leaf</tissue>
    </source>
</reference>
<dbReference type="InterPro" id="IPR046956">
    <property type="entry name" value="RLP23-like"/>
</dbReference>
<gene>
    <name evidence="8" type="ORF">Golax_010685</name>
</gene>
<keyword evidence="6" id="KW-0675">Receptor</keyword>
<evidence type="ECO:0000313" key="9">
    <source>
        <dbReference type="Proteomes" id="UP000593574"/>
    </source>
</evidence>
<dbReference type="EMBL" id="JABEZV010000005">
    <property type="protein sequence ID" value="MBA0711513.1"/>
    <property type="molecule type" value="Genomic_DNA"/>
</dbReference>
<comment type="caution">
    <text evidence="8">The sequence shown here is derived from an EMBL/GenBank/DDBJ whole genome shotgun (WGS) entry which is preliminary data.</text>
</comment>
<keyword evidence="2" id="KW-0812">Transmembrane</keyword>
<keyword evidence="3" id="KW-0732">Signal</keyword>
<dbReference type="InterPro" id="IPR001611">
    <property type="entry name" value="Leu-rich_rpt"/>
</dbReference>
<evidence type="ECO:0000256" key="5">
    <source>
        <dbReference type="ARBA" id="ARBA00023136"/>
    </source>
</evidence>
<organism evidence="8 9">
    <name type="scientific">Gossypium laxum</name>
    <dbReference type="NCBI Taxonomy" id="34288"/>
    <lineage>
        <taxon>Eukaryota</taxon>
        <taxon>Viridiplantae</taxon>
        <taxon>Streptophyta</taxon>
        <taxon>Embryophyta</taxon>
        <taxon>Tracheophyta</taxon>
        <taxon>Spermatophyta</taxon>
        <taxon>Magnoliopsida</taxon>
        <taxon>eudicotyledons</taxon>
        <taxon>Gunneridae</taxon>
        <taxon>Pentapetalae</taxon>
        <taxon>rosids</taxon>
        <taxon>malvids</taxon>
        <taxon>Malvales</taxon>
        <taxon>Malvaceae</taxon>
        <taxon>Malvoideae</taxon>
        <taxon>Gossypium</taxon>
    </lineage>
</organism>
<dbReference type="GO" id="GO:0016020">
    <property type="term" value="C:membrane"/>
    <property type="evidence" value="ECO:0007669"/>
    <property type="project" value="UniProtKB-SubCell"/>
</dbReference>
<keyword evidence="9" id="KW-1185">Reference proteome</keyword>
<dbReference type="PANTHER" id="PTHR48063:SF90">
    <property type="entry name" value="OS11G0565920 PROTEIN"/>
    <property type="match status" value="1"/>
</dbReference>
<dbReference type="PANTHER" id="PTHR48063">
    <property type="entry name" value="LRR RECEPTOR-LIKE KINASE"/>
    <property type="match status" value="1"/>
</dbReference>